<dbReference type="STRING" id="1218508.JG29_07870"/>
<dbReference type="PATRIC" id="fig|1218508.4.peg.806"/>
<dbReference type="PRINTS" id="PR00080">
    <property type="entry name" value="SDRFAMILY"/>
</dbReference>
<feature type="compositionally biased region" description="Polar residues" evidence="3">
    <location>
        <begin position="17"/>
        <end position="40"/>
    </location>
</feature>
<comment type="caution">
    <text evidence="4">The sequence shown here is derived from an EMBL/GenBank/DDBJ whole genome shotgun (WGS) entry which is preliminary data.</text>
</comment>
<keyword evidence="5" id="KW-1185">Reference proteome</keyword>
<dbReference type="InterPro" id="IPR036291">
    <property type="entry name" value="NAD(P)-bd_dom_sf"/>
</dbReference>
<sequence>MKSELRDPQKEYYAQNYDKQPQTYPGIQSQMHPQPDSDAQNYEGRGLLKGRRALITGGDSGIGRSVAIHFAKEGADVAIQYLPAEEQDARDVEKIIKAIGTKVFLLSADFRQEQEPETVVQRAAEKLGGLDILVLNAAIQQHVNNIDDLSMQQVKDTFQVNIISMYAAVKKALAFLPKGSSIITSTSLEAFNPTPILLDYAATKAAIVSFTTNLAKALADRGIRVNGVAPGPVWTPLQVCGGQPQSAITSFGSEVPLKRAGQPDELAPTYVFLASNLASYTTGQIYGVTGGTPINS</sequence>
<dbReference type="InterPro" id="IPR002347">
    <property type="entry name" value="SDR_fam"/>
</dbReference>
<dbReference type="GO" id="GO:0016614">
    <property type="term" value="F:oxidoreductase activity, acting on CH-OH group of donors"/>
    <property type="evidence" value="ECO:0007669"/>
    <property type="project" value="UniProtKB-ARBA"/>
</dbReference>
<dbReference type="Proteomes" id="UP000033695">
    <property type="component" value="Unassembled WGS sequence"/>
</dbReference>
<protein>
    <submittedName>
        <fullName evidence="4">Short-chain alcohol dehydrogenase</fullName>
    </submittedName>
</protein>
<dbReference type="Pfam" id="PF13561">
    <property type="entry name" value="adh_short_C2"/>
    <property type="match status" value="1"/>
</dbReference>
<dbReference type="AlphaFoldDB" id="A0A0F4KUU0"/>
<dbReference type="PROSITE" id="PS00061">
    <property type="entry name" value="ADH_SHORT"/>
    <property type="match status" value="1"/>
</dbReference>
<dbReference type="SUPFAM" id="SSF51735">
    <property type="entry name" value="NAD(P)-binding Rossmann-fold domains"/>
    <property type="match status" value="1"/>
</dbReference>
<accession>A0A0F4KUU0</accession>
<dbReference type="HOGENOM" id="CLU_010194_4_0_9"/>
<comment type="similarity">
    <text evidence="1">Belongs to the short-chain dehydrogenases/reductases (SDR) family.</text>
</comment>
<evidence type="ECO:0000313" key="4">
    <source>
        <dbReference type="EMBL" id="KJY48966.1"/>
    </source>
</evidence>
<dbReference type="InterPro" id="IPR020904">
    <property type="entry name" value="Sc_DH/Rdtase_CS"/>
</dbReference>
<gene>
    <name evidence="4" type="ORF">JG29_07870</name>
</gene>
<dbReference type="PANTHER" id="PTHR48107:SF16">
    <property type="entry name" value="NADPH-DEPENDENT ALDEHYDE REDUCTASE 1, CHLOROPLASTIC"/>
    <property type="match status" value="1"/>
</dbReference>
<dbReference type="FunFam" id="3.40.50.720:FF:000097">
    <property type="entry name" value="SDR family oxidoreductase"/>
    <property type="match status" value="1"/>
</dbReference>
<dbReference type="Gene3D" id="3.40.50.720">
    <property type="entry name" value="NAD(P)-binding Rossmann-like Domain"/>
    <property type="match status" value="1"/>
</dbReference>
<proteinExistence type="inferred from homology"/>
<name>A0A0F4KUU0_9LACO</name>
<dbReference type="EMBL" id="JXBZ01000007">
    <property type="protein sequence ID" value="KJY48966.1"/>
    <property type="molecule type" value="Genomic_DNA"/>
</dbReference>
<reference evidence="4 5" key="1">
    <citation type="submission" date="2014-12" db="EMBL/GenBank/DDBJ databases">
        <title>Comparative genomics of the lactic acid bacteria isolated from the honey bee gut.</title>
        <authorList>
            <person name="Ellegaard K.M."/>
            <person name="Tamarit D."/>
            <person name="Javelind E."/>
            <person name="Olofsson T."/>
            <person name="Andersson S.G."/>
            <person name="Vasquez A."/>
        </authorList>
    </citation>
    <scope>NUCLEOTIDE SEQUENCE [LARGE SCALE GENOMIC DNA]</scope>
    <source>
        <strain evidence="4 5">Hon2</strain>
    </source>
</reference>
<feature type="compositionally biased region" description="Basic and acidic residues" evidence="3">
    <location>
        <begin position="1"/>
        <end position="10"/>
    </location>
</feature>
<dbReference type="PANTHER" id="PTHR48107">
    <property type="entry name" value="NADPH-DEPENDENT ALDEHYDE REDUCTASE-LIKE PROTEIN, CHLOROPLASTIC-RELATED"/>
    <property type="match status" value="1"/>
</dbReference>
<keyword evidence="2" id="KW-0560">Oxidoreductase</keyword>
<evidence type="ECO:0000256" key="1">
    <source>
        <dbReference type="ARBA" id="ARBA00006484"/>
    </source>
</evidence>
<organism evidence="4 5">
    <name type="scientific">Bombilactobacillus mellis</name>
    <dbReference type="NCBI Taxonomy" id="1218508"/>
    <lineage>
        <taxon>Bacteria</taxon>
        <taxon>Bacillati</taxon>
        <taxon>Bacillota</taxon>
        <taxon>Bacilli</taxon>
        <taxon>Lactobacillales</taxon>
        <taxon>Lactobacillaceae</taxon>
        <taxon>Bombilactobacillus</taxon>
    </lineage>
</organism>
<dbReference type="PRINTS" id="PR00081">
    <property type="entry name" value="GDHRDH"/>
</dbReference>
<evidence type="ECO:0000256" key="2">
    <source>
        <dbReference type="ARBA" id="ARBA00023002"/>
    </source>
</evidence>
<feature type="region of interest" description="Disordered" evidence="3">
    <location>
        <begin position="1"/>
        <end position="42"/>
    </location>
</feature>
<evidence type="ECO:0000256" key="3">
    <source>
        <dbReference type="SAM" id="MobiDB-lite"/>
    </source>
</evidence>
<evidence type="ECO:0000313" key="5">
    <source>
        <dbReference type="Proteomes" id="UP000033695"/>
    </source>
</evidence>